<feature type="compositionally biased region" description="Polar residues" evidence="2">
    <location>
        <begin position="36"/>
        <end position="46"/>
    </location>
</feature>
<accession>A0A2R8FBV5</accession>
<dbReference type="RefSeq" id="WP_108896741.1">
    <property type="nucleotide sequence ID" value="NZ_LT993738.1"/>
</dbReference>
<feature type="compositionally biased region" description="Low complexity" evidence="2">
    <location>
        <begin position="18"/>
        <end position="28"/>
    </location>
</feature>
<dbReference type="KEGG" id="csee:C10C_0642"/>
<proteinExistence type="predicted"/>
<organism evidence="3 4">
    <name type="scientific">Chlamydia serpentis</name>
    <dbReference type="NCBI Taxonomy" id="1967782"/>
    <lineage>
        <taxon>Bacteria</taxon>
        <taxon>Pseudomonadati</taxon>
        <taxon>Chlamydiota</taxon>
        <taxon>Chlamydiia</taxon>
        <taxon>Chlamydiales</taxon>
        <taxon>Chlamydiaceae</taxon>
        <taxon>Chlamydia/Chlamydophila group</taxon>
        <taxon>Chlamydia</taxon>
    </lineage>
</organism>
<feature type="compositionally biased region" description="Low complexity" evidence="2">
    <location>
        <begin position="131"/>
        <end position="140"/>
    </location>
</feature>
<sequence length="443" mass="47362">MAINPSGQKPDDMWVGGTQDQNTNTQQTEANLGTHRLSTSTTQYGPLTRAQQLWKTVRDFFGIGKGSSSTASSLKATELPGRPRPSRPAPPPPTTGGTRPGSPTHGKGPAPQPPQTSGARPKRAAPPPPTTGGTRPGSPTHGKGPAPQPPQTSGARPKRAAPPPPTTGPKPIKGILKQPGSFGSGQRVHWADQQKPSSNLDQLEAGLKEIATNQSEAKQQLNNISRELQSKWSAWEESSNTSYLLHGYRVVQGQLKQVSEEQANLITGTSRSGAVPSAVIMAKEVGNKVVREGLKNQLNPVPGTESDGLLLQVVTVLALEGPTLDSSESITNFLRTRVQDFDMDGDSEVNIENEISALGNALDRVRRNYSQEMPRVWLSLTQDVMAAVNSQSNAVRAENAGQTRTRDVVRMSNESGALLNTMRGLSTSTWANTMTVLVSDLFD</sequence>
<dbReference type="OrthoDB" id="17985at2"/>
<feature type="compositionally biased region" description="Pro residues" evidence="2">
    <location>
        <begin position="82"/>
        <end position="94"/>
    </location>
</feature>
<feature type="compositionally biased region" description="Polar residues" evidence="2">
    <location>
        <begin position="66"/>
        <end position="75"/>
    </location>
</feature>
<gene>
    <name evidence="3" type="ORF">C10C_0642</name>
</gene>
<dbReference type="NCBIfam" id="NF046087">
    <property type="entry name" value="T3SS_scaff_SemD"/>
    <property type="match status" value="1"/>
</dbReference>
<dbReference type="Proteomes" id="UP000244926">
    <property type="component" value="Chromosome I"/>
</dbReference>
<evidence type="ECO:0000256" key="2">
    <source>
        <dbReference type="SAM" id="MobiDB-lite"/>
    </source>
</evidence>
<feature type="coiled-coil region" evidence="1">
    <location>
        <begin position="200"/>
        <end position="227"/>
    </location>
</feature>
<keyword evidence="1" id="KW-0175">Coiled coil</keyword>
<dbReference type="AlphaFoldDB" id="A0A2R8FBV5"/>
<evidence type="ECO:0000256" key="1">
    <source>
        <dbReference type="SAM" id="Coils"/>
    </source>
</evidence>
<feature type="region of interest" description="Disordered" evidence="2">
    <location>
        <begin position="1"/>
        <end position="46"/>
    </location>
</feature>
<keyword evidence="4" id="KW-1185">Reference proteome</keyword>
<evidence type="ECO:0000313" key="4">
    <source>
        <dbReference type="Proteomes" id="UP000244926"/>
    </source>
</evidence>
<dbReference type="EMBL" id="LT993738">
    <property type="protein sequence ID" value="SPN73796.1"/>
    <property type="molecule type" value="Genomic_DNA"/>
</dbReference>
<protein>
    <submittedName>
        <fullName evidence="3">Uncharacterized protein</fullName>
    </submittedName>
</protein>
<feature type="compositionally biased region" description="Low complexity" evidence="2">
    <location>
        <begin position="95"/>
        <end position="104"/>
    </location>
</feature>
<evidence type="ECO:0000313" key="3">
    <source>
        <dbReference type="EMBL" id="SPN73796.1"/>
    </source>
</evidence>
<name>A0A2R8FBV5_9CHLA</name>
<reference evidence="4" key="1">
    <citation type="submission" date="2017-11" db="EMBL/GenBank/DDBJ databases">
        <authorList>
            <person name="Seth-Smith MB H."/>
        </authorList>
    </citation>
    <scope>NUCLEOTIDE SEQUENCE [LARGE SCALE GENOMIC DNA]</scope>
</reference>
<feature type="region of interest" description="Disordered" evidence="2">
    <location>
        <begin position="62"/>
        <end position="192"/>
    </location>
</feature>